<reference evidence="1 2" key="1">
    <citation type="submission" date="2019-03" db="EMBL/GenBank/DDBJ databases">
        <title>Genomic Encyclopedia of Type Strains, Phase IV (KMG-IV): sequencing the most valuable type-strain genomes for metagenomic binning, comparative biology and taxonomic classification.</title>
        <authorList>
            <person name="Goeker M."/>
        </authorList>
    </citation>
    <scope>NUCLEOTIDE SEQUENCE [LARGE SCALE GENOMIC DNA]</scope>
    <source>
        <strain evidence="1 2">DSM 24176</strain>
    </source>
</reference>
<keyword evidence="2" id="KW-1185">Reference proteome</keyword>
<sequence length="658" mass="77659">MKQLVIKIIVLSVIFLVSFSYLSGLNLNKNNYLLTELESANRPLIWVNDSNEYNKIQGYTQEMKFSSSHHPITLVNQNELLFLKDANNNSIRTIKYTVYDENDNRLDEGKALVEGEKIHIHLEYDLIEGRTYSLVIEVSTREDTFYYYTNIIKDVNHNIRNSTKVIMDFHNSTLYKDTSHVEAITEGAVLEGEEIDRLDLSFVDFNSTVNEITWHNISIKKMNEGLLELMDIIEDQLIFKLEYIALINGEDYYYITENYKVEVTEEDRIEEIIVIGQIIEKDYDLIDFSRSMRKVLTQDIVDTSNNKFHFGFTNVDEGLIIRGYNSDNNLWIKDQTQLLSYNRKTNEFSTVFNFDTFNSDFILDTVPKHQVEVWDTNEDGDIYYAVLGYMNAGPYEGKNGVLIKKYFSERYYNETVVFIPFEEAYENLIRDTLFIENVNEENEGFFVYKNQIYKVNIEEQTYEIVFEKDSLEKSNISISQDYRFITWEEEHVMDNNNIYIYDLIENELRVITSEQEERIEILGLIMNNIVIGYGKANLIFEENDDVIMPIHKVEIIDYKNEILKTYFPRDNTYVKDYSFGNNRVEFIIGELVNDEGEMYLQEVDKDFIVHTIRAVQQHPYNIVLSEKDAVLNEYVLEIPLNQDNSLFYIIAKEKRYIE</sequence>
<dbReference type="AlphaFoldDB" id="A0A4R1MDG9"/>
<protein>
    <submittedName>
        <fullName evidence="1">Uncharacterized protein</fullName>
    </submittedName>
</protein>
<dbReference type="Proteomes" id="UP000294545">
    <property type="component" value="Unassembled WGS sequence"/>
</dbReference>
<dbReference type="EMBL" id="SMGQ01000018">
    <property type="protein sequence ID" value="TCK87893.1"/>
    <property type="molecule type" value="Genomic_DNA"/>
</dbReference>
<evidence type="ECO:0000313" key="1">
    <source>
        <dbReference type="EMBL" id="TCK87893.1"/>
    </source>
</evidence>
<gene>
    <name evidence="1" type="ORF">EDC19_2736</name>
</gene>
<evidence type="ECO:0000313" key="2">
    <source>
        <dbReference type="Proteomes" id="UP000294545"/>
    </source>
</evidence>
<organism evidence="1 2">
    <name type="scientific">Natranaerovirga hydrolytica</name>
    <dbReference type="NCBI Taxonomy" id="680378"/>
    <lineage>
        <taxon>Bacteria</taxon>
        <taxon>Bacillati</taxon>
        <taxon>Bacillota</taxon>
        <taxon>Clostridia</taxon>
        <taxon>Lachnospirales</taxon>
        <taxon>Natranaerovirgaceae</taxon>
        <taxon>Natranaerovirga</taxon>
    </lineage>
</organism>
<name>A0A4R1MDG9_9FIRM</name>
<accession>A0A4R1MDG9</accession>
<dbReference type="OrthoDB" id="1761263at2"/>
<dbReference type="SUPFAM" id="SSF82171">
    <property type="entry name" value="DPP6 N-terminal domain-like"/>
    <property type="match status" value="1"/>
</dbReference>
<comment type="caution">
    <text evidence="1">The sequence shown here is derived from an EMBL/GenBank/DDBJ whole genome shotgun (WGS) entry which is preliminary data.</text>
</comment>
<proteinExistence type="predicted"/>
<dbReference type="RefSeq" id="WP_132283386.1">
    <property type="nucleotide sequence ID" value="NZ_SMGQ01000018.1"/>
</dbReference>